<evidence type="ECO:0000313" key="2">
    <source>
        <dbReference type="Proteomes" id="UP001164250"/>
    </source>
</evidence>
<gene>
    <name evidence="1" type="ORF">Patl1_04995</name>
</gene>
<comment type="caution">
    <text evidence="1">The sequence shown here is derived from an EMBL/GenBank/DDBJ whole genome shotgun (WGS) entry which is preliminary data.</text>
</comment>
<dbReference type="EMBL" id="CM047899">
    <property type="protein sequence ID" value="KAJ0102775.1"/>
    <property type="molecule type" value="Genomic_DNA"/>
</dbReference>
<dbReference type="Proteomes" id="UP001164250">
    <property type="component" value="Chromosome 3"/>
</dbReference>
<organism evidence="1 2">
    <name type="scientific">Pistacia atlantica</name>
    <dbReference type="NCBI Taxonomy" id="434234"/>
    <lineage>
        <taxon>Eukaryota</taxon>
        <taxon>Viridiplantae</taxon>
        <taxon>Streptophyta</taxon>
        <taxon>Embryophyta</taxon>
        <taxon>Tracheophyta</taxon>
        <taxon>Spermatophyta</taxon>
        <taxon>Magnoliopsida</taxon>
        <taxon>eudicotyledons</taxon>
        <taxon>Gunneridae</taxon>
        <taxon>Pentapetalae</taxon>
        <taxon>rosids</taxon>
        <taxon>malvids</taxon>
        <taxon>Sapindales</taxon>
        <taxon>Anacardiaceae</taxon>
        <taxon>Pistacia</taxon>
    </lineage>
</organism>
<name>A0ACC1BV06_9ROSI</name>
<protein>
    <submittedName>
        <fullName evidence="1">Uncharacterized protein</fullName>
    </submittedName>
</protein>
<sequence length="56" mass="6052">MLISLLTPFSLFLHPPTIGEGFKDIMANLKLSYPNMMDVAVPANMVCGMQVPASKA</sequence>
<reference evidence="2" key="1">
    <citation type="journal article" date="2023" name="G3 (Bethesda)">
        <title>Genome assembly and association tests identify interacting loci associated with vigor, precocity, and sex in interspecific pistachio rootstocks.</title>
        <authorList>
            <person name="Palmer W."/>
            <person name="Jacygrad E."/>
            <person name="Sagayaradj S."/>
            <person name="Cavanaugh K."/>
            <person name="Han R."/>
            <person name="Bertier L."/>
            <person name="Beede B."/>
            <person name="Kafkas S."/>
            <person name="Golino D."/>
            <person name="Preece J."/>
            <person name="Michelmore R."/>
        </authorList>
    </citation>
    <scope>NUCLEOTIDE SEQUENCE [LARGE SCALE GENOMIC DNA]</scope>
</reference>
<accession>A0ACC1BV06</accession>
<keyword evidence="2" id="KW-1185">Reference proteome</keyword>
<evidence type="ECO:0000313" key="1">
    <source>
        <dbReference type="EMBL" id="KAJ0102775.1"/>
    </source>
</evidence>
<proteinExistence type="predicted"/>